<dbReference type="SUPFAM" id="SSF53254">
    <property type="entry name" value="Phosphoglycerate mutase-like"/>
    <property type="match status" value="1"/>
</dbReference>
<dbReference type="OrthoDB" id="6509975at2759"/>
<evidence type="ECO:0000256" key="3">
    <source>
        <dbReference type="SAM" id="SignalP"/>
    </source>
</evidence>
<evidence type="ECO:0000256" key="2">
    <source>
        <dbReference type="SAM" id="Coils"/>
    </source>
</evidence>
<dbReference type="CDD" id="cd07061">
    <property type="entry name" value="HP_HAP_like"/>
    <property type="match status" value="1"/>
</dbReference>
<dbReference type="STRING" id="341663.Q0CCA8"/>
<evidence type="ECO:0000313" key="4">
    <source>
        <dbReference type="EMBL" id="EAU30808.1"/>
    </source>
</evidence>
<dbReference type="VEuPathDB" id="FungiDB:ATEG_08676"/>
<feature type="signal peptide" evidence="3">
    <location>
        <begin position="1"/>
        <end position="18"/>
    </location>
</feature>
<dbReference type="eggNOG" id="KOG1382">
    <property type="taxonomic scope" value="Eukaryota"/>
</dbReference>
<dbReference type="GO" id="GO:0003993">
    <property type="term" value="F:acid phosphatase activity"/>
    <property type="evidence" value="ECO:0007669"/>
    <property type="project" value="TreeGrafter"/>
</dbReference>
<sequence length="806" mass="91069">MLPLFYLGLVLPVITSSAEPSPFDITRSWSVHSPYKDAPGFGLPKGIPRGCELSQVHVLHRHAERYPRPVDYEGLGMEQFFEKIQHYMTTHNTDTVGTGPLSFLNSWRYLLGEEVLIPPGSATETTSGAHFWAQYGRLLYRAPPGTTRWDQSFNVHPNGTERAKPIFRSTDMDRIVESTQAWASGFFGDIHTDSSKAQYDLVITPEGLGFNNTLATNPSCQGVSAGDKLKKIFTNRSLRGTRSRLAQFLPANFNLTISDVYTMLALCPMETEALGSSSFCGVFTTQEWRDFAYSIDMQMYTGFGFGSSSGRAQGIGYVLELAARLSGHVIHTSDTSINATVTGDPGTFPLHQPLYLDMTHDDLIVTVLTALGLTHFQAPTGLPAEVDHAVPRTFQLEQITPYGAHLATEVWKCPSTTTFDALDETMYENPDLSALHDATTYIRFMLNGAPVPLEGNDGCSTATNGFCPLEGFLRGVPALKEKAAFYQMSLSDVANSVTMPRFVILCHSSLSSPSSSFIQLIHHNHNPYHNLYIHVRYTHIRSQIHPQNIIIKMSCANPIYMRGPVREWIIREPEFRERLAREQYERDQAFREELRRQEAMRQDAMRKEAQRQEAIREEAVREQIKRQIMEAMKHPITRDRIVKRVRAYKEFQANLHVPVPLIQAAIRPIDHNNRPHMAPQLPKPLKLSRDQHIRICGIFSYYDIELDGKVLWMRPVEFRTKSLPWGFATTVMQPVLLRARRPVHKEIWRQVVIRAGRVIAKEAETNVQVKRVVVAGQDRASAAQKSWGDPDSWVTECVVYIGSSLD</sequence>
<evidence type="ECO:0000256" key="1">
    <source>
        <dbReference type="ARBA" id="ARBA00022801"/>
    </source>
</evidence>
<dbReference type="AlphaFoldDB" id="Q0CCA8"/>
<evidence type="ECO:0008006" key="6">
    <source>
        <dbReference type="Google" id="ProtNLM"/>
    </source>
</evidence>
<dbReference type="Proteomes" id="UP000007963">
    <property type="component" value="Unassembled WGS sequence"/>
</dbReference>
<dbReference type="EMBL" id="CH476606">
    <property type="protein sequence ID" value="EAU30808.1"/>
    <property type="molecule type" value="Genomic_DNA"/>
</dbReference>
<keyword evidence="1" id="KW-0378">Hydrolase</keyword>
<reference evidence="5" key="1">
    <citation type="submission" date="2005-09" db="EMBL/GenBank/DDBJ databases">
        <title>Annotation of the Aspergillus terreus NIH2624 genome.</title>
        <authorList>
            <person name="Birren B.W."/>
            <person name="Lander E.S."/>
            <person name="Galagan J.E."/>
            <person name="Nusbaum C."/>
            <person name="Devon K."/>
            <person name="Henn M."/>
            <person name="Ma L.-J."/>
            <person name="Jaffe D.B."/>
            <person name="Butler J."/>
            <person name="Alvarez P."/>
            <person name="Gnerre S."/>
            <person name="Grabherr M."/>
            <person name="Kleber M."/>
            <person name="Mauceli E.W."/>
            <person name="Brockman W."/>
            <person name="Rounsley S."/>
            <person name="Young S.K."/>
            <person name="LaButti K."/>
            <person name="Pushparaj V."/>
            <person name="DeCaprio D."/>
            <person name="Crawford M."/>
            <person name="Koehrsen M."/>
            <person name="Engels R."/>
            <person name="Montgomery P."/>
            <person name="Pearson M."/>
            <person name="Howarth C."/>
            <person name="Larson L."/>
            <person name="Luoma S."/>
            <person name="White J."/>
            <person name="Alvarado L."/>
            <person name="Kodira C.D."/>
            <person name="Zeng Q."/>
            <person name="Oleary S."/>
            <person name="Yandava C."/>
            <person name="Denning D.W."/>
            <person name="Nierman W.C."/>
            <person name="Milne T."/>
            <person name="Madden K."/>
        </authorList>
    </citation>
    <scope>NUCLEOTIDE SEQUENCE [LARGE SCALE GENOMIC DNA]</scope>
    <source>
        <strain evidence="5">NIH 2624 / FGSC A1156</strain>
    </source>
</reference>
<gene>
    <name evidence="4" type="ORF">ATEG_08676</name>
</gene>
<organism evidence="4 5">
    <name type="scientific">Aspergillus terreus (strain NIH 2624 / FGSC A1156)</name>
    <dbReference type="NCBI Taxonomy" id="341663"/>
    <lineage>
        <taxon>Eukaryota</taxon>
        <taxon>Fungi</taxon>
        <taxon>Dikarya</taxon>
        <taxon>Ascomycota</taxon>
        <taxon>Pezizomycotina</taxon>
        <taxon>Eurotiomycetes</taxon>
        <taxon>Eurotiomycetidae</taxon>
        <taxon>Eurotiales</taxon>
        <taxon>Aspergillaceae</taxon>
        <taxon>Aspergillus</taxon>
        <taxon>Aspergillus subgen. Circumdati</taxon>
    </lineage>
</organism>
<keyword evidence="3" id="KW-0732">Signal</keyword>
<dbReference type="RefSeq" id="XP_001217262.1">
    <property type="nucleotide sequence ID" value="XM_001217261.1"/>
</dbReference>
<dbReference type="Gene3D" id="3.40.50.1240">
    <property type="entry name" value="Phosphoglycerate mutase-like"/>
    <property type="match status" value="1"/>
</dbReference>
<dbReference type="PANTHER" id="PTHR20963:SF43">
    <property type="entry name" value="PUTATIVE (AFU_ORTHOLOGUE AFUA_7G01240)-RELATED"/>
    <property type="match status" value="1"/>
</dbReference>
<feature type="chain" id="PRO_5004170146" description="3-phytase" evidence="3">
    <location>
        <begin position="19"/>
        <end position="806"/>
    </location>
</feature>
<dbReference type="PANTHER" id="PTHR20963">
    <property type="entry name" value="MULTIPLE INOSITOL POLYPHOSPHATE PHOSPHATASE-RELATED"/>
    <property type="match status" value="1"/>
</dbReference>
<evidence type="ECO:0000313" key="5">
    <source>
        <dbReference type="Proteomes" id="UP000007963"/>
    </source>
</evidence>
<feature type="coiled-coil region" evidence="2">
    <location>
        <begin position="597"/>
        <end position="627"/>
    </location>
</feature>
<proteinExistence type="predicted"/>
<dbReference type="Pfam" id="PF00328">
    <property type="entry name" value="His_Phos_2"/>
    <property type="match status" value="1"/>
</dbReference>
<dbReference type="GeneID" id="4323139"/>
<dbReference type="InterPro" id="IPR029033">
    <property type="entry name" value="His_PPase_superfam"/>
</dbReference>
<dbReference type="InterPro" id="IPR000560">
    <property type="entry name" value="His_Pase_clade-2"/>
</dbReference>
<keyword evidence="2" id="KW-0175">Coiled coil</keyword>
<dbReference type="HOGENOM" id="CLU_349484_0_0_1"/>
<protein>
    <recommendedName>
        <fullName evidence="6">3-phytase</fullName>
    </recommendedName>
</protein>
<name>Q0CCA8_ASPTN</name>
<accession>Q0CCA8</accession>